<evidence type="ECO:0000256" key="3">
    <source>
        <dbReference type="ARBA" id="ARBA00022692"/>
    </source>
</evidence>
<accession>A0A4Y1WVT8</accession>
<dbReference type="RefSeq" id="WP_227043524.1">
    <property type="nucleotide sequence ID" value="NZ_AP019735.1"/>
</dbReference>
<keyword evidence="2" id="KW-1003">Cell membrane</keyword>
<evidence type="ECO:0000313" key="6">
    <source>
        <dbReference type="EMBL" id="BBL04825.1"/>
    </source>
</evidence>
<organism evidence="6 7">
    <name type="scientific">Alistipes communis</name>
    <dbReference type="NCBI Taxonomy" id="2585118"/>
    <lineage>
        <taxon>Bacteria</taxon>
        <taxon>Pseudomonadati</taxon>
        <taxon>Bacteroidota</taxon>
        <taxon>Bacteroidia</taxon>
        <taxon>Bacteroidales</taxon>
        <taxon>Rikenellaceae</taxon>
        <taxon>Alistipes</taxon>
    </lineage>
</organism>
<dbReference type="GeneID" id="78342858"/>
<keyword evidence="3" id="KW-0812">Transmembrane</keyword>
<evidence type="ECO:0000313" key="7">
    <source>
        <dbReference type="Proteomes" id="UP000318946"/>
    </source>
</evidence>
<dbReference type="GO" id="GO:0005886">
    <property type="term" value="C:plasma membrane"/>
    <property type="evidence" value="ECO:0007669"/>
    <property type="project" value="UniProtKB-SubCell"/>
</dbReference>
<dbReference type="GO" id="GO:0015081">
    <property type="term" value="F:sodium ion transmembrane transporter activity"/>
    <property type="evidence" value="ECO:0007669"/>
    <property type="project" value="InterPro"/>
</dbReference>
<dbReference type="Pfam" id="PF04277">
    <property type="entry name" value="OAD_gamma"/>
    <property type="match status" value="1"/>
</dbReference>
<protein>
    <submittedName>
        <fullName evidence="6">Uncharacterized protein</fullName>
    </submittedName>
</protein>
<evidence type="ECO:0000256" key="4">
    <source>
        <dbReference type="ARBA" id="ARBA00022989"/>
    </source>
</evidence>
<keyword evidence="7" id="KW-1185">Reference proteome</keyword>
<dbReference type="EMBL" id="AP019735">
    <property type="protein sequence ID" value="BBL04825.1"/>
    <property type="molecule type" value="Genomic_DNA"/>
</dbReference>
<keyword evidence="5" id="KW-0472">Membrane</keyword>
<reference evidence="7" key="1">
    <citation type="submission" date="2019-06" db="EMBL/GenBank/DDBJ databases">
        <title>Alistipes onderdonkii subsp. vulgaris subsp. nov., Alistipes dispar sp. nov. and Alistipes communis sp. nov., isolated from human faeces, and creation of Alistipes onderdonkii subsp. onderdonkii subsp. nov.</title>
        <authorList>
            <person name="Sakamoto M."/>
            <person name="Ikeyama N."/>
            <person name="Ogata Y."/>
            <person name="Suda W."/>
            <person name="Iino T."/>
            <person name="Hattori M."/>
            <person name="Ohkuma M."/>
        </authorList>
    </citation>
    <scope>NUCLEOTIDE SEQUENCE [LARGE SCALE GENOMIC DNA]</scope>
    <source>
        <strain evidence="7">5CBH24</strain>
    </source>
</reference>
<dbReference type="Proteomes" id="UP000318946">
    <property type="component" value="Chromosome"/>
</dbReference>
<sequence>MTILSAIDWGWPEMLWTTLISICLVFGILVLLVWIMKLFGMIFVSRRKAAAAATQSGKPVEQGQLHEEEIAAIATALKIFNSDRHDRESDVLTIMSIKRAYSPWNSKIHGLTQMPDKK</sequence>
<proteinExistence type="predicted"/>
<evidence type="ECO:0000256" key="5">
    <source>
        <dbReference type="ARBA" id="ARBA00023136"/>
    </source>
</evidence>
<gene>
    <name evidence="6" type="ORF">A5CBH24_21380</name>
</gene>
<name>A0A4Y1XPC4_9BACT</name>
<dbReference type="KEGG" id="acou:A5CBH24_21380"/>
<dbReference type="AlphaFoldDB" id="A0A4Y1XPC4"/>
<keyword evidence="4" id="KW-1133">Transmembrane helix</keyword>
<dbReference type="GO" id="GO:0036376">
    <property type="term" value="P:sodium ion export across plasma membrane"/>
    <property type="evidence" value="ECO:0007669"/>
    <property type="project" value="InterPro"/>
</dbReference>
<dbReference type="InterPro" id="IPR005899">
    <property type="entry name" value="Na_pump_deCOase"/>
</dbReference>
<evidence type="ECO:0000256" key="2">
    <source>
        <dbReference type="ARBA" id="ARBA00022475"/>
    </source>
</evidence>
<accession>A0A4Y1XPC4</accession>
<evidence type="ECO:0000256" key="1">
    <source>
        <dbReference type="ARBA" id="ARBA00004236"/>
    </source>
</evidence>
<comment type="subcellular location">
    <subcellularLocation>
        <location evidence="1">Cell membrane</location>
    </subcellularLocation>
</comment>